<evidence type="ECO:0000313" key="2">
    <source>
        <dbReference type="Proteomes" id="UP000010953"/>
    </source>
</evidence>
<gene>
    <name evidence="1" type="ORF">C943_00650</name>
</gene>
<protein>
    <submittedName>
        <fullName evidence="1">Uncharacterized protein</fullName>
    </submittedName>
</protein>
<evidence type="ECO:0000313" key="1">
    <source>
        <dbReference type="EMBL" id="EMS33372.1"/>
    </source>
</evidence>
<name>M7XY32_9BACT</name>
<organism evidence="1 2">
    <name type="scientific">Mariniradius saccharolyticus AK6</name>
    <dbReference type="NCBI Taxonomy" id="1239962"/>
    <lineage>
        <taxon>Bacteria</taxon>
        <taxon>Pseudomonadati</taxon>
        <taxon>Bacteroidota</taxon>
        <taxon>Cytophagia</taxon>
        <taxon>Cytophagales</taxon>
        <taxon>Cyclobacteriaceae</taxon>
        <taxon>Mariniradius</taxon>
    </lineage>
</organism>
<dbReference type="STRING" id="1239962.C943_00650"/>
<dbReference type="EMBL" id="AMZY02000010">
    <property type="protein sequence ID" value="EMS33372.1"/>
    <property type="molecule type" value="Genomic_DNA"/>
</dbReference>
<sequence>MSVKPDCSCTGYHVTAKEIKPNTRITLSLDFQGESLLTMSELYAVIETDGNPRYLKASIKVKK</sequence>
<proteinExistence type="predicted"/>
<dbReference type="AlphaFoldDB" id="M7XY32"/>
<dbReference type="Proteomes" id="UP000010953">
    <property type="component" value="Unassembled WGS sequence"/>
</dbReference>
<accession>M7XY32</accession>
<keyword evidence="2" id="KW-1185">Reference proteome</keyword>
<reference evidence="1" key="1">
    <citation type="submission" date="2013-01" db="EMBL/GenBank/DDBJ databases">
        <title>Genome assembly of Mariniradius saccharolyticus AK6.</title>
        <authorList>
            <person name="Vaidya B."/>
            <person name="Khatri I."/>
            <person name="Tanuku N.R.S."/>
            <person name="Subramanian S."/>
            <person name="Pinnaka A."/>
        </authorList>
    </citation>
    <scope>NUCLEOTIDE SEQUENCE [LARGE SCALE GENOMIC DNA]</scope>
    <source>
        <strain evidence="1">AK6</strain>
    </source>
</reference>
<dbReference type="InParanoid" id="M7XY32"/>
<comment type="caution">
    <text evidence="1">The sequence shown here is derived from an EMBL/GenBank/DDBJ whole genome shotgun (WGS) entry which is preliminary data.</text>
</comment>